<gene>
    <name evidence="1" type="ORF">EVAR_14741_1</name>
</gene>
<proteinExistence type="predicted"/>
<dbReference type="AlphaFoldDB" id="A0A4C1TWP4"/>
<dbReference type="OrthoDB" id="7425386at2759"/>
<comment type="caution">
    <text evidence="1">The sequence shown here is derived from an EMBL/GenBank/DDBJ whole genome shotgun (WGS) entry which is preliminary data.</text>
</comment>
<keyword evidence="2" id="KW-1185">Reference proteome</keyword>
<accession>A0A4C1TWP4</accession>
<evidence type="ECO:0000313" key="2">
    <source>
        <dbReference type="Proteomes" id="UP000299102"/>
    </source>
</evidence>
<evidence type="ECO:0000313" key="1">
    <source>
        <dbReference type="EMBL" id="GBP18348.1"/>
    </source>
</evidence>
<dbReference type="EMBL" id="BGZK01000096">
    <property type="protein sequence ID" value="GBP18348.1"/>
    <property type="molecule type" value="Genomic_DNA"/>
</dbReference>
<protein>
    <submittedName>
        <fullName evidence="1">Uncharacterized protein</fullName>
    </submittedName>
</protein>
<reference evidence="1 2" key="1">
    <citation type="journal article" date="2019" name="Commun. Biol.">
        <title>The bagworm genome reveals a unique fibroin gene that provides high tensile strength.</title>
        <authorList>
            <person name="Kono N."/>
            <person name="Nakamura H."/>
            <person name="Ohtoshi R."/>
            <person name="Tomita M."/>
            <person name="Numata K."/>
            <person name="Arakawa K."/>
        </authorList>
    </citation>
    <scope>NUCLEOTIDE SEQUENCE [LARGE SCALE GENOMIC DNA]</scope>
</reference>
<name>A0A4C1TWP4_EUMVA</name>
<organism evidence="1 2">
    <name type="scientific">Eumeta variegata</name>
    <name type="common">Bagworm moth</name>
    <name type="synonym">Eumeta japonica</name>
    <dbReference type="NCBI Taxonomy" id="151549"/>
    <lineage>
        <taxon>Eukaryota</taxon>
        <taxon>Metazoa</taxon>
        <taxon>Ecdysozoa</taxon>
        <taxon>Arthropoda</taxon>
        <taxon>Hexapoda</taxon>
        <taxon>Insecta</taxon>
        <taxon>Pterygota</taxon>
        <taxon>Neoptera</taxon>
        <taxon>Endopterygota</taxon>
        <taxon>Lepidoptera</taxon>
        <taxon>Glossata</taxon>
        <taxon>Ditrysia</taxon>
        <taxon>Tineoidea</taxon>
        <taxon>Psychidae</taxon>
        <taxon>Oiketicinae</taxon>
        <taxon>Eumeta</taxon>
    </lineage>
</organism>
<dbReference type="Proteomes" id="UP000299102">
    <property type="component" value="Unassembled WGS sequence"/>
</dbReference>
<sequence length="223" mass="24806">MATSSSGAVFFLGTRAHYQVLQPPDSASYDLKNGNDSTETIYQNRASIQDIWLDSTKDEEIQNSGNYLTGECGKWMNCGRNENRTTAMECNDNASKHTNFDLGTGVTRRLKKNKKQYGSNEQILNGNEEAIEIDPTALNKINDRNTPRPKLTSRPCASFRAFLTSLKSKRKRKLSAEELSYVDNLQNILDMCTYKDSCSSNVNLDTALGFGASPDSDPYSGDK</sequence>